<dbReference type="Gene3D" id="3.40.50.1820">
    <property type="entry name" value="alpha/beta hydrolase"/>
    <property type="match status" value="1"/>
</dbReference>
<organism evidence="3 4">
    <name type="scientific">Melghirimyces algeriensis</name>
    <dbReference type="NCBI Taxonomy" id="910412"/>
    <lineage>
        <taxon>Bacteria</taxon>
        <taxon>Bacillati</taxon>
        <taxon>Bacillota</taxon>
        <taxon>Bacilli</taxon>
        <taxon>Bacillales</taxon>
        <taxon>Thermoactinomycetaceae</taxon>
        <taxon>Melghirimyces</taxon>
    </lineage>
</organism>
<protein>
    <submittedName>
        <fullName evidence="3">Uncharacterized protein</fullName>
    </submittedName>
</protein>
<dbReference type="Pfam" id="PF00756">
    <property type="entry name" value="Esterase"/>
    <property type="match status" value="1"/>
</dbReference>
<reference evidence="3 4" key="1">
    <citation type="submission" date="2017-05" db="EMBL/GenBank/DDBJ databases">
        <authorList>
            <person name="Varghese N."/>
            <person name="Submissions S."/>
        </authorList>
    </citation>
    <scope>NUCLEOTIDE SEQUENCE [LARGE SCALE GENOMIC DNA]</scope>
    <source>
        <strain evidence="3 4">DSM 45474</strain>
    </source>
</reference>
<keyword evidence="2" id="KW-0378">Hydrolase</keyword>
<name>A0A521EW18_9BACL</name>
<dbReference type="AlphaFoldDB" id="A0A521EW18"/>
<dbReference type="RefSeq" id="WP_142506420.1">
    <property type="nucleotide sequence ID" value="NZ_FXTI01000011.1"/>
</dbReference>
<gene>
    <name evidence="3" type="ORF">SAMN06264849_11126</name>
</gene>
<dbReference type="PANTHER" id="PTHR40841">
    <property type="entry name" value="SIDEROPHORE TRIACETYLFUSARININE C ESTERASE"/>
    <property type="match status" value="1"/>
</dbReference>
<accession>A0A521EW18</accession>
<proteinExistence type="inferred from homology"/>
<evidence type="ECO:0000256" key="2">
    <source>
        <dbReference type="ARBA" id="ARBA00022801"/>
    </source>
</evidence>
<dbReference type="OrthoDB" id="9784036at2"/>
<dbReference type="Proteomes" id="UP000315636">
    <property type="component" value="Unassembled WGS sequence"/>
</dbReference>
<dbReference type="GO" id="GO:0016788">
    <property type="term" value="F:hydrolase activity, acting on ester bonds"/>
    <property type="evidence" value="ECO:0007669"/>
    <property type="project" value="TreeGrafter"/>
</dbReference>
<keyword evidence="4" id="KW-1185">Reference proteome</keyword>
<evidence type="ECO:0000313" key="3">
    <source>
        <dbReference type="EMBL" id="SMO88123.1"/>
    </source>
</evidence>
<dbReference type="InterPro" id="IPR029058">
    <property type="entry name" value="AB_hydrolase_fold"/>
</dbReference>
<dbReference type="InterPro" id="IPR000801">
    <property type="entry name" value="Esterase-like"/>
</dbReference>
<evidence type="ECO:0000313" key="4">
    <source>
        <dbReference type="Proteomes" id="UP000315636"/>
    </source>
</evidence>
<dbReference type="PANTHER" id="PTHR40841:SF2">
    <property type="entry name" value="SIDEROPHORE-DEGRADING ESTERASE (EUROFUNG)"/>
    <property type="match status" value="1"/>
</dbReference>
<comment type="similarity">
    <text evidence="1">Belongs to the esterase D family.</text>
</comment>
<dbReference type="EMBL" id="FXTI01000011">
    <property type="protein sequence ID" value="SMO88123.1"/>
    <property type="molecule type" value="Genomic_DNA"/>
</dbReference>
<dbReference type="InterPro" id="IPR052558">
    <property type="entry name" value="Siderophore_Hydrolase_D"/>
</dbReference>
<dbReference type="SUPFAM" id="SSF53474">
    <property type="entry name" value="alpha/beta-Hydrolases"/>
    <property type="match status" value="1"/>
</dbReference>
<sequence length="283" mass="32090">MNGGLIMKEVTNSDPFTIVGTEQYNMVSKMNREYRIFVSKPSEKPPASGYPVIYLLDGNSIFGTVVEAIRIQSKRPEKTGIVPAIVVGIGYPTEAPFSPHRFYDYTMAQTDQEMPFKPDGKPWPKQGGASEFLSFIEEELKPKIHQTLKVDSNKQTIFGHSLGGLFVLYTLFTSPRSFQSYIAGSPSLHWNERNILAKERSFMARLEREAIHAKLLIGIGELEKEHKSNIGELAKKMSERLSFYKNRGLNVKFIQFEDECHTSVLPPLINKSLRFSLHSQVDQ</sequence>
<evidence type="ECO:0000256" key="1">
    <source>
        <dbReference type="ARBA" id="ARBA00005622"/>
    </source>
</evidence>